<dbReference type="InterPro" id="IPR013320">
    <property type="entry name" value="ConA-like_dom_sf"/>
</dbReference>
<organism evidence="6">
    <name type="scientific">Oryza nivara</name>
    <name type="common">Indian wild rice</name>
    <name type="synonym">Oryza sativa f. spontanea</name>
    <dbReference type="NCBI Taxonomy" id="4536"/>
    <lineage>
        <taxon>Eukaryota</taxon>
        <taxon>Viridiplantae</taxon>
        <taxon>Streptophyta</taxon>
        <taxon>Embryophyta</taxon>
        <taxon>Tracheophyta</taxon>
        <taxon>Spermatophyta</taxon>
        <taxon>Magnoliopsida</taxon>
        <taxon>Liliopsida</taxon>
        <taxon>Poales</taxon>
        <taxon>Poaceae</taxon>
        <taxon>BOP clade</taxon>
        <taxon>Oryzoideae</taxon>
        <taxon>Oryzeae</taxon>
        <taxon>Oryzinae</taxon>
        <taxon>Oryza</taxon>
    </lineage>
</organism>
<evidence type="ECO:0000256" key="4">
    <source>
        <dbReference type="SAM" id="SignalP"/>
    </source>
</evidence>
<protein>
    <recommendedName>
        <fullName evidence="5">Legume lectin domain-containing protein</fullName>
    </recommendedName>
</protein>
<dbReference type="Proteomes" id="UP000006591">
    <property type="component" value="Chromosome 9"/>
</dbReference>
<feature type="domain" description="Legume lectin" evidence="5">
    <location>
        <begin position="74"/>
        <end position="271"/>
    </location>
</feature>
<evidence type="ECO:0000313" key="7">
    <source>
        <dbReference type="Proteomes" id="UP000006591"/>
    </source>
</evidence>
<keyword evidence="4" id="KW-0732">Signal</keyword>
<proteinExistence type="inferred from homology"/>
<dbReference type="HOGENOM" id="CLU_793179_0_0_1"/>
<dbReference type="Pfam" id="PF00139">
    <property type="entry name" value="Lectin_legB"/>
    <property type="match status" value="1"/>
</dbReference>
<feature type="region of interest" description="Disordered" evidence="3">
    <location>
        <begin position="160"/>
        <end position="189"/>
    </location>
</feature>
<evidence type="ECO:0000256" key="2">
    <source>
        <dbReference type="ARBA" id="ARBA00022734"/>
    </source>
</evidence>
<sequence length="350" mass="38576">MSPRQLLSVLLISLLSTHPPTGVSSLSFSYDFSSQPHYNTKDLSLFYLKTTTSILDLHGRLHGDSTTTVWSKGIRSVGRVLHTQPVLLWDNATGAAASFTMTFCLRTQQQTGAGAGGSPPRMSVFLVPYYPSSNRNSRSVTTDGDDQIEEVEFETTLIARSSSMSHPSSSTSCRSSTPPWSLAGDTNHGSAGGGEGTVFVHIGYDHRTQVLTKSVRIGGAPCRSINSTVDLRRSLPSEVAVGFSSTTGHPIQLHNILLWSFNSTLETKTRSSPLTQPDEETLVHQAPVTSNERRSWVSWKQLLVRLDPWNRSVELGLGFQFFERSWVRLKLVLNSNFNISLEYGIGNEWD</sequence>
<dbReference type="InterPro" id="IPR050258">
    <property type="entry name" value="Leguminous_Lectin"/>
</dbReference>
<reference evidence="6" key="2">
    <citation type="submission" date="2018-04" db="EMBL/GenBank/DDBJ databases">
        <title>OnivRS2 (Oryza nivara Reference Sequence Version 2).</title>
        <authorList>
            <person name="Zhang J."/>
            <person name="Kudrna D."/>
            <person name="Lee S."/>
            <person name="Talag J."/>
            <person name="Rajasekar S."/>
            <person name="Welchert J."/>
            <person name="Hsing Y.-I."/>
            <person name="Wing R.A."/>
        </authorList>
    </citation>
    <scope>NUCLEOTIDE SEQUENCE [LARGE SCALE GENOMIC DNA]</scope>
    <source>
        <strain evidence="6">SL10</strain>
    </source>
</reference>
<dbReference type="SUPFAM" id="SSF49899">
    <property type="entry name" value="Concanavalin A-like lectins/glucanases"/>
    <property type="match status" value="1"/>
</dbReference>
<dbReference type="OMA" id="SFKMTLC"/>
<keyword evidence="2" id="KW-0430">Lectin</keyword>
<feature type="signal peptide" evidence="4">
    <location>
        <begin position="1"/>
        <end position="25"/>
    </location>
</feature>
<dbReference type="InterPro" id="IPR001220">
    <property type="entry name" value="Legume_lectin_dom"/>
</dbReference>
<accession>A0A0E0IHW6</accession>
<name>A0A0E0IHW6_ORYNI</name>
<reference evidence="6" key="1">
    <citation type="submission" date="2015-04" db="UniProtKB">
        <authorList>
            <consortium name="EnsemblPlants"/>
        </authorList>
    </citation>
    <scope>IDENTIFICATION</scope>
    <source>
        <strain evidence="6">SL10</strain>
    </source>
</reference>
<dbReference type="PANTHER" id="PTHR32401">
    <property type="entry name" value="CONCANAVALIN A-LIKE LECTIN FAMILY PROTEIN"/>
    <property type="match status" value="1"/>
</dbReference>
<comment type="similarity">
    <text evidence="1">Belongs to the leguminous lectin family.</text>
</comment>
<keyword evidence="7" id="KW-1185">Reference proteome</keyword>
<dbReference type="AlphaFoldDB" id="A0A0E0IHW6"/>
<dbReference type="Gramene" id="ONIVA09G05490.1">
    <property type="protein sequence ID" value="ONIVA09G05490.1"/>
    <property type="gene ID" value="ONIVA09G05490"/>
</dbReference>
<evidence type="ECO:0000256" key="1">
    <source>
        <dbReference type="ARBA" id="ARBA00007606"/>
    </source>
</evidence>
<dbReference type="Gene3D" id="2.60.120.200">
    <property type="match status" value="2"/>
</dbReference>
<evidence type="ECO:0000256" key="3">
    <source>
        <dbReference type="SAM" id="MobiDB-lite"/>
    </source>
</evidence>
<feature type="chain" id="PRO_5002363129" description="Legume lectin domain-containing protein" evidence="4">
    <location>
        <begin position="26"/>
        <end position="350"/>
    </location>
</feature>
<dbReference type="STRING" id="4536.A0A0E0IHW6"/>
<evidence type="ECO:0000259" key="5">
    <source>
        <dbReference type="Pfam" id="PF00139"/>
    </source>
</evidence>
<feature type="compositionally biased region" description="Low complexity" evidence="3">
    <location>
        <begin position="161"/>
        <end position="181"/>
    </location>
</feature>
<dbReference type="EnsemblPlants" id="ONIVA09G05490.1">
    <property type="protein sequence ID" value="ONIVA09G05490.1"/>
    <property type="gene ID" value="ONIVA09G05490"/>
</dbReference>
<evidence type="ECO:0000313" key="6">
    <source>
        <dbReference type="EnsemblPlants" id="ONIVA09G05490.1"/>
    </source>
</evidence>
<dbReference type="GO" id="GO:0030246">
    <property type="term" value="F:carbohydrate binding"/>
    <property type="evidence" value="ECO:0007669"/>
    <property type="project" value="UniProtKB-KW"/>
</dbReference>
<dbReference type="PANTHER" id="PTHR32401:SF56">
    <property type="entry name" value="OS09G0336400 PROTEIN"/>
    <property type="match status" value="1"/>
</dbReference>